<organism evidence="1 2">
    <name type="scientific">Taibaiella chishuiensis</name>
    <dbReference type="NCBI Taxonomy" id="1434707"/>
    <lineage>
        <taxon>Bacteria</taxon>
        <taxon>Pseudomonadati</taxon>
        <taxon>Bacteroidota</taxon>
        <taxon>Chitinophagia</taxon>
        <taxon>Chitinophagales</taxon>
        <taxon>Chitinophagaceae</taxon>
        <taxon>Taibaiella</taxon>
    </lineage>
</organism>
<dbReference type="InterPro" id="IPR012489">
    <property type="entry name" value="NucleaseA_inhib-like"/>
</dbReference>
<dbReference type="AlphaFoldDB" id="A0A2P8D841"/>
<dbReference type="RefSeq" id="WP_106522411.1">
    <property type="nucleotide sequence ID" value="NZ_PYGD01000002.1"/>
</dbReference>
<reference evidence="1 2" key="1">
    <citation type="submission" date="2018-03" db="EMBL/GenBank/DDBJ databases">
        <title>Genomic Encyclopedia of Type Strains, Phase III (KMG-III): the genomes of soil and plant-associated and newly described type strains.</title>
        <authorList>
            <person name="Whitman W."/>
        </authorList>
    </citation>
    <scope>NUCLEOTIDE SEQUENCE [LARGE SCALE GENOMIC DNA]</scope>
    <source>
        <strain evidence="1 2">CGMCC 1.12700</strain>
    </source>
</reference>
<keyword evidence="2" id="KW-1185">Reference proteome</keyword>
<evidence type="ECO:0000313" key="1">
    <source>
        <dbReference type="EMBL" id="PSK93405.1"/>
    </source>
</evidence>
<name>A0A2P8D841_9BACT</name>
<gene>
    <name evidence="1" type="ORF">B0I18_102375</name>
</gene>
<dbReference type="SUPFAM" id="SSF82602">
    <property type="entry name" value="Nuclease A inhibitor (NuiA)"/>
    <property type="match status" value="1"/>
</dbReference>
<proteinExistence type="predicted"/>
<protein>
    <submittedName>
        <fullName evidence="1">Nuclease A inhibitor-like protein</fullName>
    </submittedName>
</protein>
<comment type="caution">
    <text evidence="1">The sequence shown here is derived from an EMBL/GenBank/DDBJ whole genome shotgun (WGS) entry which is preliminary data.</text>
</comment>
<dbReference type="EMBL" id="PYGD01000002">
    <property type="protein sequence ID" value="PSK93405.1"/>
    <property type="molecule type" value="Genomic_DNA"/>
</dbReference>
<dbReference type="Gene3D" id="3.40.1460.10">
    <property type="entry name" value="Nuclease A inhibitor-like"/>
    <property type="match status" value="1"/>
</dbReference>
<dbReference type="OrthoDB" id="674042at2"/>
<evidence type="ECO:0000313" key="2">
    <source>
        <dbReference type="Proteomes" id="UP000240572"/>
    </source>
</evidence>
<dbReference type="Proteomes" id="UP000240572">
    <property type="component" value="Unassembled WGS sequence"/>
</dbReference>
<dbReference type="InterPro" id="IPR036587">
    <property type="entry name" value="NucleaseA_inhib-like_sf"/>
</dbReference>
<dbReference type="Pfam" id="PF07924">
    <property type="entry name" value="NuiA"/>
    <property type="match status" value="1"/>
</dbReference>
<sequence>MNPAAFISETSAMIDGALYFSESEHPFTVSDWGAVAPGERNDKIAAMLQADPGSLKQVDPAGFFERLGRSSDPGDEVLVQNAAKLNKLFTYLQEQLSDITVTRAEGSSRIPIVITGYLPGQSCIAIQTTAIET</sequence>
<accession>A0A2P8D841</accession>